<feature type="transmembrane region" description="Helical" evidence="1">
    <location>
        <begin position="340"/>
        <end position="359"/>
    </location>
</feature>
<feature type="transmembrane region" description="Helical" evidence="1">
    <location>
        <begin position="403"/>
        <end position="427"/>
    </location>
</feature>
<dbReference type="AlphaFoldDB" id="A0A1H9XQE4"/>
<evidence type="ECO:0000313" key="2">
    <source>
        <dbReference type="EMBL" id="SES48375.1"/>
    </source>
</evidence>
<gene>
    <name evidence="2" type="ORF">SAMN05216199_0104</name>
</gene>
<dbReference type="Proteomes" id="UP000199019">
    <property type="component" value="Unassembled WGS sequence"/>
</dbReference>
<protein>
    <recommendedName>
        <fullName evidence="4">DUF2029 domain-containing protein</fullName>
    </recommendedName>
</protein>
<feature type="transmembrane region" description="Helical" evidence="1">
    <location>
        <begin position="175"/>
        <end position="193"/>
    </location>
</feature>
<evidence type="ECO:0000256" key="1">
    <source>
        <dbReference type="SAM" id="Phobius"/>
    </source>
</evidence>
<feature type="transmembrane region" description="Helical" evidence="1">
    <location>
        <begin position="243"/>
        <end position="270"/>
    </location>
</feature>
<feature type="transmembrane region" description="Helical" evidence="1">
    <location>
        <begin position="49"/>
        <end position="75"/>
    </location>
</feature>
<keyword evidence="1" id="KW-0472">Membrane</keyword>
<dbReference type="STRING" id="587636.SAMN05216199_0104"/>
<keyword evidence="3" id="KW-1185">Reference proteome</keyword>
<reference evidence="3" key="1">
    <citation type="submission" date="2016-10" db="EMBL/GenBank/DDBJ databases">
        <authorList>
            <person name="Varghese N."/>
            <person name="Submissions S."/>
        </authorList>
    </citation>
    <scope>NUCLEOTIDE SEQUENCE [LARGE SCALE GENOMIC DNA]</scope>
    <source>
        <strain evidence="3">CGMCC 1.6963</strain>
    </source>
</reference>
<dbReference type="GO" id="GO:0005886">
    <property type="term" value="C:plasma membrane"/>
    <property type="evidence" value="ECO:0007669"/>
    <property type="project" value="UniProtKB-SubCell"/>
</dbReference>
<dbReference type="RefSeq" id="WP_091762491.1">
    <property type="nucleotide sequence ID" value="NZ_FOHB01000010.1"/>
</dbReference>
<keyword evidence="1" id="KW-0812">Transmembrane</keyword>
<accession>A0A1H9XQE4</accession>
<feature type="transmembrane region" description="Helical" evidence="1">
    <location>
        <begin position="371"/>
        <end position="391"/>
    </location>
</feature>
<name>A0A1H9XQE4_9MICO</name>
<feature type="transmembrane region" description="Helical" evidence="1">
    <location>
        <begin position="213"/>
        <end position="237"/>
    </location>
</feature>
<sequence length="483" mass="51111">MAGGRGTELLRRGLLAFSFAALLAVGLFGPSAAKPPMGPRGWAPGELPWAPSSAVVTALLWAAYLLGAAGVALALWRPPARALSWRWPLALAVLALLTGPFGSADHTNYAAYGRIAAQGGDPYLVPPAAWAGGADPVTSAVEPPWTETVSVYGPFATLLHLVSSLVGGDSMRQTVWAWQVITVVAWLAVRWLLLRAATDPRRVDTLWTANPLVFGVGVLGAHLDVVAAALALAALVAAARSPWAAGVLSGLAVSTKITYGVLLLAVLLAWWQHDRTGLARRVVAYAVAALAVVVPLHLWAGPHVFDQLGRARRSVSLATPWRLVVDLLTGPLPSSTVRNLVFAAAAVLFVAFAVLLWRLTERAAPTTVTGAAVRWAFVLSTAYAVSAPYSLPWYDQLTWATLPVLAAGVVDYLLLARLAVMAVAYVPGRVVTMSPTVEDVTLAVRRRVVPYAVLLVWAALTVAWRRGSRESAEPRPAGSPPPR</sequence>
<feature type="transmembrane region" description="Helical" evidence="1">
    <location>
        <begin position="448"/>
        <end position="465"/>
    </location>
</feature>
<organism evidence="2 3">
    <name type="scientific">Pedococcus cremeus</name>
    <dbReference type="NCBI Taxonomy" id="587636"/>
    <lineage>
        <taxon>Bacteria</taxon>
        <taxon>Bacillati</taxon>
        <taxon>Actinomycetota</taxon>
        <taxon>Actinomycetes</taxon>
        <taxon>Micrococcales</taxon>
        <taxon>Intrasporangiaceae</taxon>
        <taxon>Pedococcus</taxon>
    </lineage>
</organism>
<feature type="transmembrane region" description="Helical" evidence="1">
    <location>
        <begin position="87"/>
        <end position="104"/>
    </location>
</feature>
<evidence type="ECO:0000313" key="3">
    <source>
        <dbReference type="Proteomes" id="UP000199019"/>
    </source>
</evidence>
<dbReference type="GO" id="GO:0016758">
    <property type="term" value="F:hexosyltransferase activity"/>
    <property type="evidence" value="ECO:0007669"/>
    <property type="project" value="InterPro"/>
</dbReference>
<feature type="transmembrane region" description="Helical" evidence="1">
    <location>
        <begin position="282"/>
        <end position="300"/>
    </location>
</feature>
<dbReference type="Pfam" id="PF26314">
    <property type="entry name" value="MptA_B_family"/>
    <property type="match status" value="1"/>
</dbReference>
<dbReference type="EMBL" id="FOHB01000010">
    <property type="protein sequence ID" value="SES48375.1"/>
    <property type="molecule type" value="Genomic_DNA"/>
</dbReference>
<proteinExistence type="predicted"/>
<evidence type="ECO:0008006" key="4">
    <source>
        <dbReference type="Google" id="ProtNLM"/>
    </source>
</evidence>
<dbReference type="OrthoDB" id="5242303at2"/>
<keyword evidence="1" id="KW-1133">Transmembrane helix</keyword>